<dbReference type="InterPro" id="IPR029058">
    <property type="entry name" value="AB_hydrolase_fold"/>
</dbReference>
<name>A0A183TZC8_TOXCA</name>
<dbReference type="Gene3D" id="3.40.50.1820">
    <property type="entry name" value="alpha/beta hydrolase"/>
    <property type="match status" value="1"/>
</dbReference>
<keyword evidence="2" id="KW-1185">Reference proteome</keyword>
<gene>
    <name evidence="1" type="ORF">TCNE_LOCUS1598</name>
</gene>
<dbReference type="FunFam" id="3.40.50.1820:FF:000377">
    <property type="entry name" value="LIPaSe related"/>
    <property type="match status" value="1"/>
</dbReference>
<dbReference type="GO" id="GO:0016042">
    <property type="term" value="P:lipid catabolic process"/>
    <property type="evidence" value="ECO:0007669"/>
    <property type="project" value="InterPro"/>
</dbReference>
<dbReference type="EMBL" id="UYWY01001271">
    <property type="protein sequence ID" value="VDM26481.1"/>
    <property type="molecule type" value="Genomic_DNA"/>
</dbReference>
<sequence>MRLEVQFSSTSSGLVMFFTRQQLRQYYNTMWPLLFLITEFTSADFTPHFRAFIENNYGIGFVELLERTDLGLDASFGGKQSGDEELRNQAVIIVHGITNKITRFQGMVNHLISKGYSRSEIYGTTWGDAGATPFGLVDMKCTYVRAIRSLIIAVRQYTGTRVDIIAYSMGSPIARKAILGGNCVDTREILGPPLTELIDTFLSVAGANYGSALCFVHIPVGTCNKRTGLHCQSTFLKDINAQTRYEGIFIFSIFSTTDDKVGFRSCDRLMSPIVGGTGFVKKDFISHDQLMDTTLEMQRNFIQKHRPI</sequence>
<dbReference type="WBParaSite" id="TCNE_0000159701-mRNA-1">
    <property type="protein sequence ID" value="TCNE_0000159701-mRNA-1"/>
    <property type="gene ID" value="TCNE_0000159701"/>
</dbReference>
<evidence type="ECO:0000313" key="2">
    <source>
        <dbReference type="Proteomes" id="UP000050794"/>
    </source>
</evidence>
<dbReference type="PANTHER" id="PTHR32015:SF3">
    <property type="entry name" value="TRIACYLGLYCEROL LIPASE"/>
    <property type="match status" value="1"/>
</dbReference>
<reference evidence="3" key="1">
    <citation type="submission" date="2016-06" db="UniProtKB">
        <authorList>
            <consortium name="WormBaseParasite"/>
        </authorList>
    </citation>
    <scope>IDENTIFICATION</scope>
</reference>
<dbReference type="InterPro" id="IPR002918">
    <property type="entry name" value="Lipase_EstA/Esterase_EstB"/>
</dbReference>
<dbReference type="Pfam" id="PF01674">
    <property type="entry name" value="Lipase_2"/>
    <property type="match status" value="1"/>
</dbReference>
<evidence type="ECO:0000313" key="3">
    <source>
        <dbReference type="WBParaSite" id="TCNE_0000159701-mRNA-1"/>
    </source>
</evidence>
<dbReference type="PANTHER" id="PTHR32015">
    <property type="entry name" value="FASTING INDUCED LIPASE"/>
    <property type="match status" value="1"/>
</dbReference>
<dbReference type="SUPFAM" id="SSF53474">
    <property type="entry name" value="alpha/beta-Hydrolases"/>
    <property type="match status" value="1"/>
</dbReference>
<dbReference type="GO" id="GO:0016298">
    <property type="term" value="F:lipase activity"/>
    <property type="evidence" value="ECO:0007669"/>
    <property type="project" value="TreeGrafter"/>
</dbReference>
<reference evidence="1 2" key="2">
    <citation type="submission" date="2018-11" db="EMBL/GenBank/DDBJ databases">
        <authorList>
            <consortium name="Pathogen Informatics"/>
        </authorList>
    </citation>
    <scope>NUCLEOTIDE SEQUENCE [LARGE SCALE GENOMIC DNA]</scope>
</reference>
<evidence type="ECO:0000313" key="1">
    <source>
        <dbReference type="EMBL" id="VDM26481.1"/>
    </source>
</evidence>
<protein>
    <submittedName>
        <fullName evidence="3">Triacylglycerol lipase</fullName>
    </submittedName>
</protein>
<dbReference type="Proteomes" id="UP000050794">
    <property type="component" value="Unassembled WGS sequence"/>
</dbReference>
<organism evidence="2 3">
    <name type="scientific">Toxocara canis</name>
    <name type="common">Canine roundworm</name>
    <dbReference type="NCBI Taxonomy" id="6265"/>
    <lineage>
        <taxon>Eukaryota</taxon>
        <taxon>Metazoa</taxon>
        <taxon>Ecdysozoa</taxon>
        <taxon>Nematoda</taxon>
        <taxon>Chromadorea</taxon>
        <taxon>Rhabditida</taxon>
        <taxon>Spirurina</taxon>
        <taxon>Ascaridomorpha</taxon>
        <taxon>Ascaridoidea</taxon>
        <taxon>Toxocaridae</taxon>
        <taxon>Toxocara</taxon>
    </lineage>
</organism>
<accession>A0A183TZC8</accession>
<proteinExistence type="predicted"/>
<dbReference type="AlphaFoldDB" id="A0A183TZC8"/>